<dbReference type="EMBL" id="PYAV01000006">
    <property type="protein sequence ID" value="PSL45793.1"/>
    <property type="molecule type" value="Genomic_DNA"/>
</dbReference>
<reference evidence="6 7" key="1">
    <citation type="submission" date="2018-03" db="EMBL/GenBank/DDBJ databases">
        <title>Genomic Encyclopedia of Type Strains, Phase III (KMG-III): the genomes of soil and plant-associated and newly described type strains.</title>
        <authorList>
            <person name="Whitman W."/>
        </authorList>
    </citation>
    <scope>NUCLEOTIDE SEQUENCE [LARGE SCALE GENOMIC DNA]</scope>
    <source>
        <strain evidence="6 7">CGMCC 1.07653</strain>
    </source>
</reference>
<protein>
    <submittedName>
        <fullName evidence="6">Putative Mn2+ efflux pump MntP</fullName>
    </submittedName>
</protein>
<dbReference type="AlphaFoldDB" id="A0A2P8HHV5"/>
<feature type="transmembrane region" description="Helical" evidence="5">
    <location>
        <begin position="163"/>
        <end position="179"/>
    </location>
</feature>
<dbReference type="OrthoDB" id="1679700at2"/>
<dbReference type="PANTHER" id="PTHR35529:SF1">
    <property type="entry name" value="MANGANESE EFFLUX PUMP MNTP-RELATED"/>
    <property type="match status" value="1"/>
</dbReference>
<evidence type="ECO:0000256" key="4">
    <source>
        <dbReference type="ARBA" id="ARBA00023136"/>
    </source>
</evidence>
<keyword evidence="1" id="KW-1003">Cell membrane</keyword>
<keyword evidence="2 5" id="KW-0812">Transmembrane</keyword>
<evidence type="ECO:0000313" key="6">
    <source>
        <dbReference type="EMBL" id="PSL45793.1"/>
    </source>
</evidence>
<evidence type="ECO:0000313" key="7">
    <source>
        <dbReference type="Proteomes" id="UP000242310"/>
    </source>
</evidence>
<dbReference type="Pfam" id="PF02659">
    <property type="entry name" value="Mntp"/>
    <property type="match status" value="1"/>
</dbReference>
<organism evidence="6 7">
    <name type="scientific">Salsuginibacillus halophilus</name>
    <dbReference type="NCBI Taxonomy" id="517424"/>
    <lineage>
        <taxon>Bacteria</taxon>
        <taxon>Bacillati</taxon>
        <taxon>Bacillota</taxon>
        <taxon>Bacilli</taxon>
        <taxon>Bacillales</taxon>
        <taxon>Bacillaceae</taxon>
        <taxon>Salsuginibacillus</taxon>
    </lineage>
</organism>
<feature type="transmembrane region" description="Helical" evidence="5">
    <location>
        <begin position="130"/>
        <end position="151"/>
    </location>
</feature>
<dbReference type="PANTHER" id="PTHR35529">
    <property type="entry name" value="MANGANESE EFFLUX PUMP MNTP-RELATED"/>
    <property type="match status" value="1"/>
</dbReference>
<keyword evidence="3 5" id="KW-1133">Transmembrane helix</keyword>
<dbReference type="RefSeq" id="WP_106588472.1">
    <property type="nucleotide sequence ID" value="NZ_PYAV01000006.1"/>
</dbReference>
<feature type="transmembrane region" description="Helical" evidence="5">
    <location>
        <begin position="6"/>
        <end position="26"/>
    </location>
</feature>
<keyword evidence="4 5" id="KW-0472">Membrane</keyword>
<feature type="transmembrane region" description="Helical" evidence="5">
    <location>
        <begin position="38"/>
        <end position="61"/>
    </location>
</feature>
<keyword evidence="7" id="KW-1185">Reference proteome</keyword>
<gene>
    <name evidence="6" type="ORF">B0H94_10648</name>
</gene>
<name>A0A2P8HHV5_9BACI</name>
<dbReference type="InterPro" id="IPR003810">
    <property type="entry name" value="Mntp/YtaF"/>
</dbReference>
<evidence type="ECO:0000256" key="2">
    <source>
        <dbReference type="ARBA" id="ARBA00022692"/>
    </source>
</evidence>
<proteinExistence type="predicted"/>
<evidence type="ECO:0000256" key="5">
    <source>
        <dbReference type="SAM" id="Phobius"/>
    </source>
</evidence>
<feature type="transmembrane region" description="Helical" evidence="5">
    <location>
        <begin position="67"/>
        <end position="84"/>
    </location>
</feature>
<accession>A0A2P8HHV5</accession>
<comment type="caution">
    <text evidence="6">The sequence shown here is derived from an EMBL/GenBank/DDBJ whole genome shotgun (WGS) entry which is preliminary data.</text>
</comment>
<sequence length="180" mass="18921">MDSWFSLFMLASALGMDAFSMALAFGASLTMWSARLRASLLVGSFHMAMPLLGMAGGSWMAAAFSDAAGWIGALLLFVLGVMMIKNAGESDEPVRPLAGAAVFMFAFIVSLDSFSIGISLGAVDTPLLPVLISFGLASGCLTAVGFGFAHLAKHRLGVWSERVGGAVLIFFALHMTGQFW</sequence>
<dbReference type="Proteomes" id="UP000242310">
    <property type="component" value="Unassembled WGS sequence"/>
</dbReference>
<evidence type="ECO:0000256" key="3">
    <source>
        <dbReference type="ARBA" id="ARBA00022989"/>
    </source>
</evidence>
<evidence type="ECO:0000256" key="1">
    <source>
        <dbReference type="ARBA" id="ARBA00022475"/>
    </source>
</evidence>
<feature type="transmembrane region" description="Helical" evidence="5">
    <location>
        <begin position="96"/>
        <end position="118"/>
    </location>
</feature>